<evidence type="ECO:0000313" key="2">
    <source>
        <dbReference type="Proteomes" id="UP000229699"/>
    </source>
</evidence>
<organism evidence="1 2">
    <name type="scientific">Candidatus Roizmanbacteria bacterium CG22_combo_CG10-13_8_21_14_all_34_12</name>
    <dbReference type="NCBI Taxonomy" id="1974860"/>
    <lineage>
        <taxon>Bacteria</taxon>
        <taxon>Candidatus Roizmaniibacteriota</taxon>
    </lineage>
</organism>
<proteinExistence type="predicted"/>
<dbReference type="Proteomes" id="UP000229699">
    <property type="component" value="Unassembled WGS sequence"/>
</dbReference>
<dbReference type="AlphaFoldDB" id="A0A2H0C188"/>
<evidence type="ECO:0000313" key="1">
    <source>
        <dbReference type="EMBL" id="PIP63695.1"/>
    </source>
</evidence>
<comment type="caution">
    <text evidence="1">The sequence shown here is derived from an EMBL/GenBank/DDBJ whole genome shotgun (WGS) entry which is preliminary data.</text>
</comment>
<sequence length="165" mass="19268">MKYQEKKYKVDSFVTISKLLNEKGAKNEKEVVTMHYYTQQPNNEVVKLVEYDNHNEIHILTESNGKYLLKQKIPVLTTEAGLKWLKDKGYKIVDLVKMVYTDYEYKNGIVGLYVINDFLYSVILDFPEGQLKTIENEFGLSNIEIINIPYNKLLDQLGRLHSVDL</sequence>
<dbReference type="EMBL" id="PCTC01000020">
    <property type="protein sequence ID" value="PIP63695.1"/>
    <property type="molecule type" value="Genomic_DNA"/>
</dbReference>
<gene>
    <name evidence="1" type="ORF">COW97_01125</name>
</gene>
<reference evidence="1 2" key="1">
    <citation type="submission" date="2017-09" db="EMBL/GenBank/DDBJ databases">
        <title>Depth-based differentiation of microbial function through sediment-hosted aquifers and enrichment of novel symbionts in the deep terrestrial subsurface.</title>
        <authorList>
            <person name="Probst A.J."/>
            <person name="Ladd B."/>
            <person name="Jarett J.K."/>
            <person name="Geller-Mcgrath D.E."/>
            <person name="Sieber C.M."/>
            <person name="Emerson J.B."/>
            <person name="Anantharaman K."/>
            <person name="Thomas B.C."/>
            <person name="Malmstrom R."/>
            <person name="Stieglmeier M."/>
            <person name="Klingl A."/>
            <person name="Woyke T."/>
            <person name="Ryan C.M."/>
            <person name="Banfield J.F."/>
        </authorList>
    </citation>
    <scope>NUCLEOTIDE SEQUENCE [LARGE SCALE GENOMIC DNA]</scope>
    <source>
        <strain evidence="1">CG22_combo_CG10-13_8_21_14_all_34_12</strain>
    </source>
</reference>
<accession>A0A2H0C188</accession>
<evidence type="ECO:0008006" key="3">
    <source>
        <dbReference type="Google" id="ProtNLM"/>
    </source>
</evidence>
<protein>
    <recommendedName>
        <fullName evidence="3">CYTH domain-containing protein</fullName>
    </recommendedName>
</protein>
<name>A0A2H0C188_9BACT</name>